<dbReference type="Proteomes" id="UP000261739">
    <property type="component" value="Unassembled WGS sequence"/>
</dbReference>
<organism evidence="1 2">
    <name type="scientific">Corynebacterium nuruki</name>
    <dbReference type="NCBI Taxonomy" id="1032851"/>
    <lineage>
        <taxon>Bacteria</taxon>
        <taxon>Bacillati</taxon>
        <taxon>Actinomycetota</taxon>
        <taxon>Actinomycetes</taxon>
        <taxon>Mycobacteriales</taxon>
        <taxon>Corynebacteriaceae</taxon>
        <taxon>Corynebacterium</taxon>
    </lineage>
</organism>
<dbReference type="SUPFAM" id="SSF53474">
    <property type="entry name" value="alpha/beta-Hydrolases"/>
    <property type="match status" value="1"/>
</dbReference>
<evidence type="ECO:0000313" key="1">
    <source>
        <dbReference type="EMBL" id="HCT14612.1"/>
    </source>
</evidence>
<dbReference type="InterPro" id="IPR029058">
    <property type="entry name" value="AB_hydrolase_fold"/>
</dbReference>
<accession>A0A3D4SZC7</accession>
<dbReference type="AlphaFoldDB" id="A0A3D4SZC7"/>
<name>A0A3D4SZC7_9CORY</name>
<sequence>MFASAETVKVFVGATDLAVTEDEVRSSFGLTYPDLEIEVFPNTGHYAMYEMPPYLAAWVCSFLARDGEDG</sequence>
<evidence type="ECO:0000313" key="2">
    <source>
        <dbReference type="Proteomes" id="UP000261739"/>
    </source>
</evidence>
<evidence type="ECO:0008006" key="3">
    <source>
        <dbReference type="Google" id="ProtNLM"/>
    </source>
</evidence>
<proteinExistence type="predicted"/>
<dbReference type="Gene3D" id="3.40.50.1820">
    <property type="entry name" value="alpha/beta hydrolase"/>
    <property type="match status" value="1"/>
</dbReference>
<gene>
    <name evidence="1" type="ORF">DIW82_07430</name>
</gene>
<dbReference type="STRING" id="863239.GCA_000213935_00821"/>
<comment type="caution">
    <text evidence="1">The sequence shown here is derived from an EMBL/GenBank/DDBJ whole genome shotgun (WGS) entry which is preliminary data.</text>
</comment>
<reference evidence="1 2" key="1">
    <citation type="journal article" date="2018" name="Nat. Biotechnol.">
        <title>A standardized bacterial taxonomy based on genome phylogeny substantially revises the tree of life.</title>
        <authorList>
            <person name="Parks D.H."/>
            <person name="Chuvochina M."/>
            <person name="Waite D.W."/>
            <person name="Rinke C."/>
            <person name="Skarshewski A."/>
            <person name="Chaumeil P.A."/>
            <person name="Hugenholtz P."/>
        </authorList>
    </citation>
    <scope>NUCLEOTIDE SEQUENCE [LARGE SCALE GENOMIC DNA]</scope>
    <source>
        <strain evidence="1">UBA11247</strain>
    </source>
</reference>
<protein>
    <recommendedName>
        <fullName evidence="3">Alpha/beta hydrolase</fullName>
    </recommendedName>
</protein>
<dbReference type="EMBL" id="DQID01000193">
    <property type="protein sequence ID" value="HCT14612.1"/>
    <property type="molecule type" value="Genomic_DNA"/>
</dbReference>